<dbReference type="EMBL" id="GL877448">
    <property type="protein sequence ID" value="ELA46379.2"/>
    <property type="molecule type" value="Genomic_DNA"/>
</dbReference>
<dbReference type="OrthoDB" id="10470025at2759"/>
<evidence type="ECO:0000313" key="2">
    <source>
        <dbReference type="Proteomes" id="UP000011081"/>
    </source>
</evidence>
<accession>L2GRZ0</accession>
<keyword evidence="2" id="KW-1185">Reference proteome</keyword>
<dbReference type="OMA" id="CEIERCK"/>
<dbReference type="GeneID" id="19880010"/>
<reference evidence="2" key="1">
    <citation type="submission" date="2011-03" db="EMBL/GenBank/DDBJ databases">
        <title>The genome sequence of Vavraia culicis strain floridensis.</title>
        <authorList>
            <consortium name="The Broad Institute Genome Sequencing Platform"/>
            <person name="Cuomo C."/>
            <person name="Becnel J."/>
            <person name="Sanscrainte N."/>
            <person name="Young S.K."/>
            <person name="Zeng Q."/>
            <person name="Gargeya S."/>
            <person name="Fitzgerald M."/>
            <person name="Haas B."/>
            <person name="Abouelleil A."/>
            <person name="Alvarado L."/>
            <person name="Arachchi H.M."/>
            <person name="Berlin A."/>
            <person name="Chapman S.B."/>
            <person name="Gearin G."/>
            <person name="Goldberg J."/>
            <person name="Griggs A."/>
            <person name="Gujja S."/>
            <person name="Hansen M."/>
            <person name="Heiman D."/>
            <person name="Howarth C."/>
            <person name="Larimer J."/>
            <person name="Lui A."/>
            <person name="MacDonald P.J.P."/>
            <person name="McCowen C."/>
            <person name="Montmayeur A."/>
            <person name="Murphy C."/>
            <person name="Neiman D."/>
            <person name="Pearson M."/>
            <person name="Priest M."/>
            <person name="Roberts A."/>
            <person name="Saif S."/>
            <person name="Shea T."/>
            <person name="Sisk P."/>
            <person name="Stolte C."/>
            <person name="Sykes S."/>
            <person name="Wortman J."/>
            <person name="Nusbaum C."/>
            <person name="Birren B."/>
        </authorList>
    </citation>
    <scope>NUCLEOTIDE SEQUENCE [LARGE SCALE GENOMIC DNA]</scope>
    <source>
        <strain evidence="2">floridensis</strain>
    </source>
</reference>
<dbReference type="Proteomes" id="UP000011081">
    <property type="component" value="Unassembled WGS sequence"/>
</dbReference>
<evidence type="ECO:0000313" key="1">
    <source>
        <dbReference type="EMBL" id="ELA46379.2"/>
    </source>
</evidence>
<dbReference type="VEuPathDB" id="MicrosporidiaDB:VCUG_02143"/>
<gene>
    <name evidence="1" type="ORF">VCUG_02143</name>
</gene>
<dbReference type="AlphaFoldDB" id="L2GRZ0"/>
<name>L2GRZ0_VAVCU</name>
<protein>
    <submittedName>
        <fullName evidence="1">Uncharacterized protein</fullName>
    </submittedName>
</protein>
<proteinExistence type="predicted"/>
<dbReference type="InParanoid" id="L2GRZ0"/>
<sequence length="374" mass="42564">MVKGLTAPKSSEMRRRDAMRRRMVSGQNAKDCVNDVLEVEEKKEIGAMVGKRSVKQNIRRYESKRENEHKINGNCEVADNILVQQKQVLATNQPSGVSQQINDDVVLMDDVLVKKFKCANIDEKCYKTVVKKELRDQSVDVSGARTSVNATVTGIKIVNDVAVQHKVVTNGKMIGDVVSQDVNVRSSAPLPASVRTKSNINANRTSPLKYFLFLDNSDSEEKRINQIIRMSLDYLSEQEESFKNLDLKIELDDKIVQEKIKGVECEIERCKCEIEKWEKIGKECAASCLKEGIKLGRMSKSTRHEEEDRTDSRVLTEQNRERIKKLALMMNKYIEACKNGCEEIYRKMFAMVKGSDLDPLLVLKTLAKLKRVDE</sequence>
<dbReference type="RefSeq" id="XP_008075139.1">
    <property type="nucleotide sequence ID" value="XM_008076948.1"/>
</dbReference>
<organism evidence="1 2">
    <name type="scientific">Vavraia culicis (isolate floridensis)</name>
    <name type="common">Microsporidian parasite</name>
    <dbReference type="NCBI Taxonomy" id="948595"/>
    <lineage>
        <taxon>Eukaryota</taxon>
        <taxon>Fungi</taxon>
        <taxon>Fungi incertae sedis</taxon>
        <taxon>Microsporidia</taxon>
        <taxon>Pleistophoridae</taxon>
        <taxon>Vavraia</taxon>
    </lineage>
</organism>
<dbReference type="HOGENOM" id="CLU_062891_0_0_1"/>